<reference evidence="6 7" key="1">
    <citation type="journal article" date="2014" name="Antonie Van Leeuwenhoek">
        <title>Hyphomonas beringensis sp. nov. and Hyphomonas chukchiensis sp. nov., isolated from surface seawater of the Bering Sea and Chukchi Sea.</title>
        <authorList>
            <person name="Li C."/>
            <person name="Lai Q."/>
            <person name="Li G."/>
            <person name="Dong C."/>
            <person name="Wang J."/>
            <person name="Liao Y."/>
            <person name="Shao Z."/>
        </authorList>
    </citation>
    <scope>NUCLEOTIDE SEQUENCE [LARGE SCALE GENOMIC DNA]</scope>
    <source>
        <strain evidence="6 7">PS728</strain>
    </source>
</reference>
<dbReference type="Proteomes" id="UP000027100">
    <property type="component" value="Unassembled WGS sequence"/>
</dbReference>
<evidence type="ECO:0000256" key="2">
    <source>
        <dbReference type="ARBA" id="ARBA00022692"/>
    </source>
</evidence>
<organism evidence="6 7">
    <name type="scientific">Hyphomonas polymorpha PS728</name>
    <dbReference type="NCBI Taxonomy" id="1280954"/>
    <lineage>
        <taxon>Bacteria</taxon>
        <taxon>Pseudomonadati</taxon>
        <taxon>Pseudomonadota</taxon>
        <taxon>Alphaproteobacteria</taxon>
        <taxon>Hyphomonadales</taxon>
        <taxon>Hyphomonadaceae</taxon>
        <taxon>Hyphomonas</taxon>
    </lineage>
</organism>
<dbReference type="PANTHER" id="PTHR43847">
    <property type="entry name" value="BLL3993 PROTEIN"/>
    <property type="match status" value="1"/>
</dbReference>
<comment type="subcellular location">
    <subcellularLocation>
        <location evidence="1">Endomembrane system</location>
        <topology evidence="1">Multi-pass membrane protein</topology>
    </subcellularLocation>
</comment>
<dbReference type="PANTHER" id="PTHR43847:SF1">
    <property type="entry name" value="BLL3993 PROTEIN"/>
    <property type="match status" value="1"/>
</dbReference>
<keyword evidence="6" id="KW-0808">Transferase</keyword>
<dbReference type="GO" id="GO:0012505">
    <property type="term" value="C:endomembrane system"/>
    <property type="evidence" value="ECO:0007669"/>
    <property type="project" value="UniProtKB-SubCell"/>
</dbReference>
<proteinExistence type="predicted"/>
<evidence type="ECO:0000256" key="1">
    <source>
        <dbReference type="ARBA" id="ARBA00004127"/>
    </source>
</evidence>
<dbReference type="PATRIC" id="fig|1280954.3.peg.2503"/>
<dbReference type="GO" id="GO:0008168">
    <property type="term" value="F:methyltransferase activity"/>
    <property type="evidence" value="ECO:0007669"/>
    <property type="project" value="UniProtKB-KW"/>
</dbReference>
<keyword evidence="4 5" id="KW-0472">Membrane</keyword>
<dbReference type="InterPro" id="IPR007318">
    <property type="entry name" value="Phopholipid_MeTrfase"/>
</dbReference>
<evidence type="ECO:0000313" key="6">
    <source>
        <dbReference type="EMBL" id="KCZ98109.1"/>
    </source>
</evidence>
<dbReference type="Pfam" id="PF04191">
    <property type="entry name" value="PEMT"/>
    <property type="match status" value="1"/>
</dbReference>
<dbReference type="EMBL" id="ARYM01000013">
    <property type="protein sequence ID" value="KCZ98109.1"/>
    <property type="molecule type" value="Genomic_DNA"/>
</dbReference>
<comment type="caution">
    <text evidence="6">The sequence shown here is derived from an EMBL/GenBank/DDBJ whole genome shotgun (WGS) entry which is preliminary data.</text>
</comment>
<sequence>MGAATAAGLVIRPLPAPWPLTGWLLFALGFGLTFLAARQFRLARTNINTFEAPGTLVTTGLFAVSRNPMYLGFTLALLGAAIGLNNAWALIPAVIFFLVAALHYIPYEERAAAAIFGEAYTAYCRRVRRWI</sequence>
<feature type="transmembrane region" description="Helical" evidence="5">
    <location>
        <begin position="75"/>
        <end position="105"/>
    </location>
</feature>
<dbReference type="GO" id="GO:0032259">
    <property type="term" value="P:methylation"/>
    <property type="evidence" value="ECO:0007669"/>
    <property type="project" value="UniProtKB-KW"/>
</dbReference>
<gene>
    <name evidence="6" type="ORF">HPO_12363</name>
</gene>
<protein>
    <submittedName>
        <fullName evidence="6">Isoprenylcysteine carboxyl methyltransferase</fullName>
    </submittedName>
</protein>
<evidence type="ECO:0000256" key="5">
    <source>
        <dbReference type="SAM" id="Phobius"/>
    </source>
</evidence>
<evidence type="ECO:0000256" key="3">
    <source>
        <dbReference type="ARBA" id="ARBA00022989"/>
    </source>
</evidence>
<feature type="transmembrane region" description="Helical" evidence="5">
    <location>
        <begin position="20"/>
        <end position="37"/>
    </location>
</feature>
<keyword evidence="7" id="KW-1185">Reference proteome</keyword>
<name>A0A062VF61_9PROT</name>
<dbReference type="AlphaFoldDB" id="A0A062VF61"/>
<keyword evidence="6" id="KW-0489">Methyltransferase</keyword>
<keyword evidence="3 5" id="KW-1133">Transmembrane helix</keyword>
<keyword evidence="2 5" id="KW-0812">Transmembrane</keyword>
<dbReference type="InterPro" id="IPR052527">
    <property type="entry name" value="Metal_cation-efflux_comp"/>
</dbReference>
<dbReference type="Gene3D" id="1.20.120.1630">
    <property type="match status" value="1"/>
</dbReference>
<evidence type="ECO:0000256" key="4">
    <source>
        <dbReference type="ARBA" id="ARBA00023136"/>
    </source>
</evidence>
<dbReference type="STRING" id="1280954.HPO_12363"/>
<evidence type="ECO:0000313" key="7">
    <source>
        <dbReference type="Proteomes" id="UP000027100"/>
    </source>
</evidence>
<accession>A0A062VF61</accession>
<dbReference type="eggNOG" id="COG2020">
    <property type="taxonomic scope" value="Bacteria"/>
</dbReference>